<dbReference type="PROSITE" id="PS00455">
    <property type="entry name" value="AMP_BINDING"/>
    <property type="match status" value="1"/>
</dbReference>
<dbReference type="GO" id="GO:0019748">
    <property type="term" value="P:secondary metabolic process"/>
    <property type="evidence" value="ECO:0007669"/>
    <property type="project" value="TreeGrafter"/>
</dbReference>
<evidence type="ECO:0000313" key="6">
    <source>
        <dbReference type="EMBL" id="CAB5046975.1"/>
    </source>
</evidence>
<keyword evidence="1" id="KW-0472">Membrane</keyword>
<sequence>MALSWLDAQQQIMAPGSGSPFELMEADIRGVKMDVFKNSPPNLAVVLQNARNFGDTTFLVYEGEKWSFARTMDQVDGLCHLMVNTYGIKKGDRVAIAMRNFPEWIMAFAAIISVGAISVSFNAWWTEDEMDFALQDSGAKLLIGDQQRIDTAHASCRKHGIKMLCVRPEHELGADIDDWADVVKTGLGPLVADITLDDDVTILYTSGTTGRPKGAVSTHRALISSLMSFSVRNAVLKLASDEPEAPADPFPPSFILIVPLFHVTGCVPVMLSCFMAGLKLVIMYKWDAGKALPIIAEEKITNFVGVPTQSWDLVNHPDFAKYDTSSLRQVGGGGAPAPAALVDKIDKAITKGSPGLGYGMTETNAYGPGNTGKFYTDRPTSTGRATLPMRLEIRDPETFKTLGPNEMGEVCMFGPMLIRGYWNRPEATAETIVDGWLRTGDGGYIDEEGFLFIKDRIKDMILRGGENIYCVEVEGAVYEHPAIHEAAVFGVPHERLGEEVGVAIFPKEGVAFTADDLWKFLDGKISSFKVPNHVVIMNEPLPRNAAGKFLKTELRDLVGKGTLKAETR</sequence>
<dbReference type="SUPFAM" id="SSF56801">
    <property type="entry name" value="Acetyl-CoA synthetase-like"/>
    <property type="match status" value="1"/>
</dbReference>
<feature type="transmembrane region" description="Helical" evidence="1">
    <location>
        <begin position="104"/>
        <end position="125"/>
    </location>
</feature>
<dbReference type="EMBL" id="CAEZZL010000016">
    <property type="protein sequence ID" value="CAB4756558.1"/>
    <property type="molecule type" value="Genomic_DNA"/>
</dbReference>
<evidence type="ECO:0000259" key="3">
    <source>
        <dbReference type="Pfam" id="PF13193"/>
    </source>
</evidence>
<dbReference type="GO" id="GO:0016405">
    <property type="term" value="F:CoA-ligase activity"/>
    <property type="evidence" value="ECO:0007669"/>
    <property type="project" value="TreeGrafter"/>
</dbReference>
<protein>
    <submittedName>
        <fullName evidence="4">Unannotated protein</fullName>
    </submittedName>
</protein>
<dbReference type="PANTHER" id="PTHR24096:SF393">
    <property type="entry name" value="LIGASE, PUTATIVE-RELATED"/>
    <property type="match status" value="1"/>
</dbReference>
<evidence type="ECO:0000313" key="4">
    <source>
        <dbReference type="EMBL" id="CAB4367287.1"/>
    </source>
</evidence>
<feature type="domain" description="AMP-dependent synthetase/ligase" evidence="2">
    <location>
        <begin position="48"/>
        <end position="422"/>
    </location>
</feature>
<organism evidence="4">
    <name type="scientific">freshwater metagenome</name>
    <dbReference type="NCBI Taxonomy" id="449393"/>
    <lineage>
        <taxon>unclassified sequences</taxon>
        <taxon>metagenomes</taxon>
        <taxon>ecological metagenomes</taxon>
    </lineage>
</organism>
<dbReference type="InterPro" id="IPR000873">
    <property type="entry name" value="AMP-dep_synth/lig_dom"/>
</dbReference>
<dbReference type="InterPro" id="IPR045851">
    <property type="entry name" value="AMP-bd_C_sf"/>
</dbReference>
<reference evidence="4" key="1">
    <citation type="submission" date="2020-05" db="EMBL/GenBank/DDBJ databases">
        <authorList>
            <person name="Chiriac C."/>
            <person name="Salcher M."/>
            <person name="Ghai R."/>
            <person name="Kavagutti S V."/>
        </authorList>
    </citation>
    <scope>NUCLEOTIDE SEQUENCE</scope>
</reference>
<gene>
    <name evidence="5" type="ORF">UFOPK2870_00365</name>
    <name evidence="4" type="ORF">UFOPK4179_00068</name>
    <name evidence="6" type="ORF">UFOPK4293_00470</name>
</gene>
<dbReference type="EMBL" id="CAFBQH010000020">
    <property type="protein sequence ID" value="CAB5046975.1"/>
    <property type="molecule type" value="Genomic_DNA"/>
</dbReference>
<evidence type="ECO:0000259" key="2">
    <source>
        <dbReference type="Pfam" id="PF00501"/>
    </source>
</evidence>
<dbReference type="InterPro" id="IPR020845">
    <property type="entry name" value="AMP-binding_CS"/>
</dbReference>
<proteinExistence type="predicted"/>
<dbReference type="AlphaFoldDB" id="A0A6J6AEN3"/>
<dbReference type="InterPro" id="IPR025110">
    <property type="entry name" value="AMP-bd_C"/>
</dbReference>
<dbReference type="PANTHER" id="PTHR24096">
    <property type="entry name" value="LONG-CHAIN-FATTY-ACID--COA LIGASE"/>
    <property type="match status" value="1"/>
</dbReference>
<accession>A0A6J6AEN3</accession>
<keyword evidence="1" id="KW-0812">Transmembrane</keyword>
<evidence type="ECO:0000256" key="1">
    <source>
        <dbReference type="SAM" id="Phobius"/>
    </source>
</evidence>
<dbReference type="Pfam" id="PF13193">
    <property type="entry name" value="AMP-binding_C"/>
    <property type="match status" value="1"/>
</dbReference>
<keyword evidence="1" id="KW-1133">Transmembrane helix</keyword>
<evidence type="ECO:0000313" key="5">
    <source>
        <dbReference type="EMBL" id="CAB4756558.1"/>
    </source>
</evidence>
<dbReference type="Gene3D" id="3.30.300.30">
    <property type="match status" value="1"/>
</dbReference>
<dbReference type="Gene3D" id="3.40.50.12780">
    <property type="entry name" value="N-terminal domain of ligase-like"/>
    <property type="match status" value="1"/>
</dbReference>
<dbReference type="InterPro" id="IPR042099">
    <property type="entry name" value="ANL_N_sf"/>
</dbReference>
<name>A0A6J6AEN3_9ZZZZ</name>
<feature type="domain" description="AMP-binding enzyme C-terminal" evidence="3">
    <location>
        <begin position="472"/>
        <end position="548"/>
    </location>
</feature>
<dbReference type="EMBL" id="CAETWZ010000003">
    <property type="protein sequence ID" value="CAB4367287.1"/>
    <property type="molecule type" value="Genomic_DNA"/>
</dbReference>
<dbReference type="Pfam" id="PF00501">
    <property type="entry name" value="AMP-binding"/>
    <property type="match status" value="1"/>
</dbReference>